<keyword evidence="3" id="KW-0805">Transcription regulation</keyword>
<dbReference type="InterPro" id="IPR019464">
    <property type="entry name" value="ELL_N"/>
</dbReference>
<dbReference type="AlphaFoldDB" id="A0A3B3QBM9"/>
<dbReference type="STRING" id="1676925.ENSPKIP00000004117"/>
<reference evidence="9" key="2">
    <citation type="submission" date="2025-09" db="UniProtKB">
        <authorList>
            <consortium name="Ensembl"/>
        </authorList>
    </citation>
    <scope>IDENTIFICATION</scope>
</reference>
<dbReference type="InterPro" id="IPR031176">
    <property type="entry name" value="ELL/occludin"/>
</dbReference>
<dbReference type="PANTHER" id="PTHR23288:SF12">
    <property type="entry name" value="RNA POLYMERASE II ELONGATION FACTOR ELL2 ISOFORM X1"/>
    <property type="match status" value="1"/>
</dbReference>
<dbReference type="GO" id="GO:0006368">
    <property type="term" value="P:transcription elongation by RNA polymerase II"/>
    <property type="evidence" value="ECO:0007669"/>
    <property type="project" value="InterPro"/>
</dbReference>
<dbReference type="Pfam" id="PF07303">
    <property type="entry name" value="Occludin_ELL"/>
    <property type="match status" value="1"/>
</dbReference>
<feature type="compositionally biased region" description="Basic residues" evidence="7">
    <location>
        <begin position="283"/>
        <end position="292"/>
    </location>
</feature>
<evidence type="ECO:0000313" key="9">
    <source>
        <dbReference type="Ensembl" id="ENSPKIP00000004117.1"/>
    </source>
</evidence>
<feature type="compositionally biased region" description="Low complexity" evidence="7">
    <location>
        <begin position="176"/>
        <end position="185"/>
    </location>
</feature>
<keyword evidence="10" id="KW-1185">Reference proteome</keyword>
<dbReference type="PANTHER" id="PTHR23288">
    <property type="entry name" value="OCCLUDIN AND RNA POLYMERASE II ELONGATION FACTOR ELL"/>
    <property type="match status" value="1"/>
</dbReference>
<dbReference type="GO" id="GO:0008023">
    <property type="term" value="C:transcription elongation factor complex"/>
    <property type="evidence" value="ECO:0007669"/>
    <property type="project" value="InterPro"/>
</dbReference>
<evidence type="ECO:0000256" key="4">
    <source>
        <dbReference type="ARBA" id="ARBA00023163"/>
    </source>
</evidence>
<dbReference type="Gene3D" id="1.10.10.2670">
    <property type="entry name" value="E3 ubiquitin-protein ligase"/>
    <property type="match status" value="1"/>
</dbReference>
<feature type="region of interest" description="Disordered" evidence="7">
    <location>
        <begin position="238"/>
        <end position="333"/>
    </location>
</feature>
<organism evidence="9 10">
    <name type="scientific">Paramormyrops kingsleyae</name>
    <dbReference type="NCBI Taxonomy" id="1676925"/>
    <lineage>
        <taxon>Eukaryota</taxon>
        <taxon>Metazoa</taxon>
        <taxon>Chordata</taxon>
        <taxon>Craniata</taxon>
        <taxon>Vertebrata</taxon>
        <taxon>Euteleostomi</taxon>
        <taxon>Actinopterygii</taxon>
        <taxon>Neopterygii</taxon>
        <taxon>Teleostei</taxon>
        <taxon>Osteoglossocephala</taxon>
        <taxon>Osteoglossomorpha</taxon>
        <taxon>Osteoglossiformes</taxon>
        <taxon>Mormyridae</taxon>
        <taxon>Paramormyrops</taxon>
    </lineage>
</organism>
<dbReference type="GO" id="GO:0000987">
    <property type="term" value="F:cis-regulatory region sequence-specific DNA binding"/>
    <property type="evidence" value="ECO:0007669"/>
    <property type="project" value="TreeGrafter"/>
</dbReference>
<evidence type="ECO:0000256" key="7">
    <source>
        <dbReference type="SAM" id="MobiDB-lite"/>
    </source>
</evidence>
<comment type="subcellular location">
    <subcellularLocation>
        <location evidence="1">Nucleus</location>
    </subcellularLocation>
</comment>
<evidence type="ECO:0000256" key="3">
    <source>
        <dbReference type="ARBA" id="ARBA00023015"/>
    </source>
</evidence>
<proteinExistence type="inferred from homology"/>
<dbReference type="SUPFAM" id="SSF144292">
    <property type="entry name" value="occludin/ELL-like"/>
    <property type="match status" value="1"/>
</dbReference>
<dbReference type="InterPro" id="IPR042065">
    <property type="entry name" value="E3_ELL-like"/>
</dbReference>
<dbReference type="SUPFAM" id="SSF46785">
    <property type="entry name" value="Winged helix' DNA-binding domain"/>
    <property type="match status" value="1"/>
</dbReference>
<evidence type="ECO:0000256" key="1">
    <source>
        <dbReference type="ARBA" id="ARBA00004123"/>
    </source>
</evidence>
<feature type="domain" description="OCEL" evidence="8">
    <location>
        <begin position="334"/>
        <end position="441"/>
    </location>
</feature>
<protein>
    <submittedName>
        <fullName evidence="9">Si:ch211-13k12.2</fullName>
    </submittedName>
</protein>
<dbReference type="Pfam" id="PF10390">
    <property type="entry name" value="ELL"/>
    <property type="match status" value="1"/>
</dbReference>
<dbReference type="GO" id="GO:0042795">
    <property type="term" value="P:snRNA transcription by RNA polymerase II"/>
    <property type="evidence" value="ECO:0007669"/>
    <property type="project" value="TreeGrafter"/>
</dbReference>
<accession>A0A3B3QBM9</accession>
<dbReference type="Proteomes" id="UP000261540">
    <property type="component" value="Unplaced"/>
</dbReference>
<keyword evidence="4" id="KW-0804">Transcription</keyword>
<feature type="compositionally biased region" description="Basic and acidic residues" evidence="7">
    <location>
        <begin position="293"/>
        <end position="320"/>
    </location>
</feature>
<dbReference type="InterPro" id="IPR036390">
    <property type="entry name" value="WH_DNA-bd_sf"/>
</dbReference>
<dbReference type="Ensembl" id="ENSPKIT00000028093.1">
    <property type="protein sequence ID" value="ENSPKIP00000004117.1"/>
    <property type="gene ID" value="ENSPKIG00000021359.1"/>
</dbReference>
<dbReference type="GeneTree" id="ENSGT00940000164943"/>
<feature type="region of interest" description="Disordered" evidence="7">
    <location>
        <begin position="52"/>
        <end position="77"/>
    </location>
</feature>
<evidence type="ECO:0000256" key="5">
    <source>
        <dbReference type="ARBA" id="ARBA00023242"/>
    </source>
</evidence>
<evidence type="ECO:0000256" key="2">
    <source>
        <dbReference type="ARBA" id="ARBA00009171"/>
    </source>
</evidence>
<evidence type="ECO:0000256" key="6">
    <source>
        <dbReference type="PROSITE-ProRule" id="PRU01324"/>
    </source>
</evidence>
<name>A0A3B3QBM9_9TELE</name>
<dbReference type="PROSITE" id="PS51980">
    <property type="entry name" value="OCEL"/>
    <property type="match status" value="1"/>
</dbReference>
<keyword evidence="5" id="KW-0539">Nucleus</keyword>
<dbReference type="GO" id="GO:0032968">
    <property type="term" value="P:positive regulation of transcription elongation by RNA polymerase II"/>
    <property type="evidence" value="ECO:0007669"/>
    <property type="project" value="TreeGrafter"/>
</dbReference>
<reference evidence="9" key="1">
    <citation type="submission" date="2025-08" db="UniProtKB">
        <authorList>
            <consortium name="Ensembl"/>
        </authorList>
    </citation>
    <scope>IDENTIFICATION</scope>
</reference>
<feature type="region of interest" description="Disordered" evidence="7">
    <location>
        <begin position="175"/>
        <end position="225"/>
    </location>
</feature>
<sequence length="543" mass="61179">MQDKITVCATDDSYKVTRERMSQVEKDILGRSAIEIKPGPPYQGKCVKVQKKAGQAPGPDGLSKHSPTYKRSCPAGSAGVTVHRPLRERLIHLLALKPYRKPDLLLWLERERASPREKAELTPLLEEVAKQNPRDQSFTLKDDIYPLVQRDWPGYQEEERRFVYKLLARKLQPAVSSSQSKSFQSNAPFPRSLGESPSHLSPVKSPAVKRPVPSNSLENQAHKKSRVLEQSFRLRHLSGDPQAAGGHRGPAHSSSPPPGQAEPRPESLGIEPGGHNPSGSSQQHKRRKSRKQKEKEREKEEWRKGGEEHKQHASVEDHESVNTPASPTATEELPDYLLKYHTITGLEQRQKYKDDFCAEYDEYRNLHSRIGSVIEMFVRLGSKIKTLSPGTQEYKVMEEQILEKYQKYRKVREQNSELHLLLDGCSDSVREPLWACGSAFERYLIPSQICWLSAPLCRNARGIGRRRNAVSICIRNWHTSKGSSWTTTEPRCLRSSGLPESLSDASKTCCETTALMTPPCGARTKHHCREAVSPSSSGDSIHT</sequence>
<dbReference type="Gene3D" id="6.10.140.340">
    <property type="match status" value="1"/>
</dbReference>
<dbReference type="InterPro" id="IPR010844">
    <property type="entry name" value="Occludin_ELL"/>
</dbReference>
<evidence type="ECO:0000313" key="10">
    <source>
        <dbReference type="Proteomes" id="UP000261540"/>
    </source>
</evidence>
<comment type="similarity">
    <text evidence="2 6">Belongs to the ELL/occludin family.</text>
</comment>
<evidence type="ECO:0000259" key="8">
    <source>
        <dbReference type="PROSITE" id="PS51980"/>
    </source>
</evidence>